<dbReference type="Proteomes" id="UP000780801">
    <property type="component" value="Unassembled WGS sequence"/>
</dbReference>
<name>A0A9P6FTC7_9FUNG</name>
<evidence type="ECO:0000313" key="1">
    <source>
        <dbReference type="EMBL" id="KAF9581493.1"/>
    </source>
</evidence>
<dbReference type="AlphaFoldDB" id="A0A9P6FTC7"/>
<organism evidence="1 2">
    <name type="scientific">Lunasporangiospora selenospora</name>
    <dbReference type="NCBI Taxonomy" id="979761"/>
    <lineage>
        <taxon>Eukaryota</taxon>
        <taxon>Fungi</taxon>
        <taxon>Fungi incertae sedis</taxon>
        <taxon>Mucoromycota</taxon>
        <taxon>Mortierellomycotina</taxon>
        <taxon>Mortierellomycetes</taxon>
        <taxon>Mortierellales</taxon>
        <taxon>Mortierellaceae</taxon>
        <taxon>Lunasporangiospora</taxon>
    </lineage>
</organism>
<proteinExistence type="predicted"/>
<keyword evidence="2" id="KW-1185">Reference proteome</keyword>
<comment type="caution">
    <text evidence="1">The sequence shown here is derived from an EMBL/GenBank/DDBJ whole genome shotgun (WGS) entry which is preliminary data.</text>
</comment>
<sequence>MWRLAPLSPMEIGFVTFSETEMVSFFMLTRYPHIRAELVKEIEKEFSDTSEDSYSETMLLRDFLPTQSFGYLIQKSVAKVGRDGLAAQQISKARPKAAVDAELSLDDIVAATAKNLCTEMF</sequence>
<protein>
    <submittedName>
        <fullName evidence="1">Uncharacterized protein</fullName>
    </submittedName>
</protein>
<reference evidence="1" key="1">
    <citation type="journal article" date="2020" name="Fungal Divers.">
        <title>Resolving the Mortierellaceae phylogeny through synthesis of multi-gene phylogenetics and phylogenomics.</title>
        <authorList>
            <person name="Vandepol N."/>
            <person name="Liber J."/>
            <person name="Desiro A."/>
            <person name="Na H."/>
            <person name="Kennedy M."/>
            <person name="Barry K."/>
            <person name="Grigoriev I.V."/>
            <person name="Miller A.N."/>
            <person name="O'Donnell K."/>
            <person name="Stajich J.E."/>
            <person name="Bonito G."/>
        </authorList>
    </citation>
    <scope>NUCLEOTIDE SEQUENCE</scope>
    <source>
        <strain evidence="1">KOD1015</strain>
    </source>
</reference>
<evidence type="ECO:0000313" key="2">
    <source>
        <dbReference type="Proteomes" id="UP000780801"/>
    </source>
</evidence>
<gene>
    <name evidence="1" type="ORF">BGW38_001466</name>
</gene>
<dbReference type="EMBL" id="JAABOA010001464">
    <property type="protein sequence ID" value="KAF9581493.1"/>
    <property type="molecule type" value="Genomic_DNA"/>
</dbReference>
<accession>A0A9P6FTC7</accession>